<feature type="transmembrane region" description="Helical" evidence="8">
    <location>
        <begin position="216"/>
        <end position="239"/>
    </location>
</feature>
<keyword evidence="6 8" id="KW-1133">Transmembrane helix</keyword>
<evidence type="ECO:0000256" key="3">
    <source>
        <dbReference type="ARBA" id="ARBA00022448"/>
    </source>
</evidence>
<gene>
    <name evidence="9" type="ORF">BED47_12670</name>
</gene>
<feature type="transmembrane region" description="Helical" evidence="8">
    <location>
        <begin position="301"/>
        <end position="321"/>
    </location>
</feature>
<feature type="transmembrane region" description="Helical" evidence="8">
    <location>
        <begin position="12"/>
        <end position="29"/>
    </location>
</feature>
<dbReference type="Gene3D" id="1.20.1740.10">
    <property type="entry name" value="Amino acid/polyamine transporter I"/>
    <property type="match status" value="1"/>
</dbReference>
<comment type="similarity">
    <text evidence="2">Belongs to the amino acid-polyamine-organocation (APC) superfamily. Spore germination protein (SGP) (TC 2.A.3.9) family.</text>
</comment>
<dbReference type="RefSeq" id="WP_025568499.1">
    <property type="nucleotide sequence ID" value="NZ_MDKC01000035.1"/>
</dbReference>
<dbReference type="Pfam" id="PF03845">
    <property type="entry name" value="Spore_permease"/>
    <property type="match status" value="1"/>
</dbReference>
<reference evidence="9 10" key="1">
    <citation type="submission" date="2016-07" db="EMBL/GenBank/DDBJ databases">
        <authorList>
            <person name="Townsley L."/>
            <person name="Shank E.A."/>
        </authorList>
    </citation>
    <scope>NUCLEOTIDE SEQUENCE [LARGE SCALE GENOMIC DNA]</scope>
    <source>
        <strain evidence="9 10">CH01</strain>
    </source>
</reference>
<dbReference type="EMBL" id="MDKC01000035">
    <property type="protein sequence ID" value="ODG90184.1"/>
    <property type="molecule type" value="Genomic_DNA"/>
</dbReference>
<dbReference type="Proteomes" id="UP000094580">
    <property type="component" value="Unassembled WGS sequence"/>
</dbReference>
<dbReference type="PANTHER" id="PTHR34975">
    <property type="entry name" value="SPORE GERMINATION PROTEIN A2"/>
    <property type="match status" value="1"/>
</dbReference>
<keyword evidence="10" id="KW-1185">Reference proteome</keyword>
<evidence type="ECO:0000256" key="1">
    <source>
        <dbReference type="ARBA" id="ARBA00004141"/>
    </source>
</evidence>
<evidence type="ECO:0000256" key="2">
    <source>
        <dbReference type="ARBA" id="ARBA00007998"/>
    </source>
</evidence>
<evidence type="ECO:0000313" key="9">
    <source>
        <dbReference type="EMBL" id="ODG90184.1"/>
    </source>
</evidence>
<dbReference type="NCBIfam" id="TIGR00912">
    <property type="entry name" value="2A0309"/>
    <property type="match status" value="1"/>
</dbReference>
<proteinExistence type="inferred from homology"/>
<protein>
    <recommendedName>
        <fullName evidence="11">Spore germination protein</fullName>
    </recommendedName>
</protein>
<feature type="transmembrane region" description="Helical" evidence="8">
    <location>
        <begin position="72"/>
        <end position="94"/>
    </location>
</feature>
<dbReference type="PANTHER" id="PTHR34975:SF2">
    <property type="entry name" value="SPORE GERMINATION PROTEIN A2"/>
    <property type="match status" value="1"/>
</dbReference>
<feature type="transmembrane region" description="Helical" evidence="8">
    <location>
        <begin position="141"/>
        <end position="163"/>
    </location>
</feature>
<feature type="transmembrane region" description="Helical" evidence="8">
    <location>
        <begin position="41"/>
        <end position="60"/>
    </location>
</feature>
<keyword evidence="7 8" id="KW-0472">Membrane</keyword>
<organism evidence="9 10">
    <name type="scientific">Gottfriedia luciferensis</name>
    <dbReference type="NCBI Taxonomy" id="178774"/>
    <lineage>
        <taxon>Bacteria</taxon>
        <taxon>Bacillati</taxon>
        <taxon>Bacillota</taxon>
        <taxon>Bacilli</taxon>
        <taxon>Bacillales</taxon>
        <taxon>Bacillaceae</taxon>
        <taxon>Gottfriedia</taxon>
    </lineage>
</organism>
<evidence type="ECO:0008006" key="11">
    <source>
        <dbReference type="Google" id="ProtNLM"/>
    </source>
</evidence>
<name>A0ABX2ZLG0_9BACI</name>
<evidence type="ECO:0000256" key="4">
    <source>
        <dbReference type="ARBA" id="ARBA00022544"/>
    </source>
</evidence>
<feature type="transmembrane region" description="Helical" evidence="8">
    <location>
        <begin position="106"/>
        <end position="129"/>
    </location>
</feature>
<comment type="caution">
    <text evidence="9">The sequence shown here is derived from an EMBL/GenBank/DDBJ whole genome shotgun (WGS) entry which is preliminary data.</text>
</comment>
<feature type="transmembrane region" description="Helical" evidence="8">
    <location>
        <begin position="183"/>
        <end position="204"/>
    </location>
</feature>
<accession>A0ABX2ZLG0</accession>
<evidence type="ECO:0000313" key="10">
    <source>
        <dbReference type="Proteomes" id="UP000094580"/>
    </source>
</evidence>
<keyword evidence="5 8" id="KW-0812">Transmembrane</keyword>
<dbReference type="InterPro" id="IPR004761">
    <property type="entry name" value="Spore_GerAB"/>
</dbReference>
<sequence>MIITKSKITQFQFILMIFGIQVGIGMLSLPRELALKGGTSSWIAILFGGILSTLISIVFVKFREKAPNLNYIGFFTFYLGKIIGSIVVLLQAIYFLYGGYLALVRAILYIQSYILQETRTYILLVLFLFPTYQLISGGVHLIAKYIEAIFPIACFTLFMLLFTLKDADINFILPIIKDGWMPILKTIPLTTTSFLGIELILVYYPYLKSKEKAVKCVIIGNALTTFTYVFVTIICFVIYSPYEIKMTFEPVIDILSVIEFQYVERLDFILFSLFLMIISKSWVTFIWAGMNGLSELFKFRLLPIVIIILFILIIILTFIQVPTFTNTTNHLHVLMISGRYITIGIPILLLIGGLIKNNLSKVKIN</sequence>
<comment type="subcellular location">
    <subcellularLocation>
        <location evidence="1">Membrane</location>
        <topology evidence="1">Multi-pass membrane protein</topology>
    </subcellularLocation>
</comment>
<keyword evidence="3" id="KW-0813">Transport</keyword>
<keyword evidence="4" id="KW-0309">Germination</keyword>
<evidence type="ECO:0000256" key="5">
    <source>
        <dbReference type="ARBA" id="ARBA00022692"/>
    </source>
</evidence>
<evidence type="ECO:0000256" key="6">
    <source>
        <dbReference type="ARBA" id="ARBA00022989"/>
    </source>
</evidence>
<evidence type="ECO:0000256" key="7">
    <source>
        <dbReference type="ARBA" id="ARBA00023136"/>
    </source>
</evidence>
<evidence type="ECO:0000256" key="8">
    <source>
        <dbReference type="SAM" id="Phobius"/>
    </source>
</evidence>
<feature type="transmembrane region" description="Helical" evidence="8">
    <location>
        <begin position="268"/>
        <end position="289"/>
    </location>
</feature>
<feature type="transmembrane region" description="Helical" evidence="8">
    <location>
        <begin position="333"/>
        <end position="355"/>
    </location>
</feature>